<evidence type="ECO:0000313" key="3">
    <source>
        <dbReference type="Proteomes" id="UP000324091"/>
    </source>
</evidence>
<sequence>MEPVDGPTLASRTVNGRLSLGEPRPRRSEGCKCFRTSPDGGLCPQPTIRRRKKLVRPGPGPGKRCSLQQPRHRSVLWMYVRRVKWRKVSDF</sequence>
<gene>
    <name evidence="2" type="ORF">D4764_08G0004920</name>
</gene>
<protein>
    <submittedName>
        <fullName evidence="2">Uncharacterized protein</fullName>
    </submittedName>
</protein>
<keyword evidence="3" id="KW-1185">Reference proteome</keyword>
<organism evidence="2 3">
    <name type="scientific">Takifugu flavidus</name>
    <name type="common">sansaifugu</name>
    <dbReference type="NCBI Taxonomy" id="433684"/>
    <lineage>
        <taxon>Eukaryota</taxon>
        <taxon>Metazoa</taxon>
        <taxon>Chordata</taxon>
        <taxon>Craniata</taxon>
        <taxon>Vertebrata</taxon>
        <taxon>Euteleostomi</taxon>
        <taxon>Actinopterygii</taxon>
        <taxon>Neopterygii</taxon>
        <taxon>Teleostei</taxon>
        <taxon>Neoteleostei</taxon>
        <taxon>Acanthomorphata</taxon>
        <taxon>Eupercaria</taxon>
        <taxon>Tetraodontiformes</taxon>
        <taxon>Tetradontoidea</taxon>
        <taxon>Tetraodontidae</taxon>
        <taxon>Takifugu</taxon>
    </lineage>
</organism>
<evidence type="ECO:0000256" key="1">
    <source>
        <dbReference type="SAM" id="MobiDB-lite"/>
    </source>
</evidence>
<accession>A0A5C6MP42</accession>
<name>A0A5C6MP42_9TELE</name>
<proteinExistence type="predicted"/>
<evidence type="ECO:0000313" key="2">
    <source>
        <dbReference type="EMBL" id="TWW56505.1"/>
    </source>
</evidence>
<reference evidence="2 3" key="1">
    <citation type="submission" date="2019-04" db="EMBL/GenBank/DDBJ databases">
        <title>Chromosome genome assembly for Takifugu flavidus.</title>
        <authorList>
            <person name="Xiao S."/>
        </authorList>
    </citation>
    <scope>NUCLEOTIDE SEQUENCE [LARGE SCALE GENOMIC DNA]</scope>
    <source>
        <strain evidence="2">HTHZ2018</strain>
        <tissue evidence="2">Muscle</tissue>
    </source>
</reference>
<feature type="region of interest" description="Disordered" evidence="1">
    <location>
        <begin position="1"/>
        <end position="31"/>
    </location>
</feature>
<dbReference type="Proteomes" id="UP000324091">
    <property type="component" value="Chromosome 8"/>
</dbReference>
<dbReference type="AlphaFoldDB" id="A0A5C6MP42"/>
<comment type="caution">
    <text evidence="2">The sequence shown here is derived from an EMBL/GenBank/DDBJ whole genome shotgun (WGS) entry which is preliminary data.</text>
</comment>
<dbReference type="EMBL" id="RHFK02000021">
    <property type="protein sequence ID" value="TWW56505.1"/>
    <property type="molecule type" value="Genomic_DNA"/>
</dbReference>